<name>A0A8H7XY63_PSICU</name>
<dbReference type="AlphaFoldDB" id="A0A8H7XY63"/>
<reference evidence="2" key="1">
    <citation type="submission" date="2021-02" db="EMBL/GenBank/DDBJ databases">
        <title>Psilocybe cubensis genome.</title>
        <authorList>
            <person name="Mckernan K.J."/>
            <person name="Crawford S."/>
            <person name="Trippe A."/>
            <person name="Kane L.T."/>
            <person name="Mclaughlin S."/>
        </authorList>
    </citation>
    <scope>NUCLEOTIDE SEQUENCE [LARGE SCALE GENOMIC DNA]</scope>
    <source>
        <strain evidence="2">MGC-MH-2018</strain>
    </source>
</reference>
<feature type="region of interest" description="Disordered" evidence="1">
    <location>
        <begin position="418"/>
        <end position="438"/>
    </location>
</feature>
<dbReference type="OrthoDB" id="3061359at2759"/>
<gene>
    <name evidence="2" type="ORF">JR316_006435</name>
</gene>
<sequence>MSAGDPKAIKVITVFNPFDHNYAHRLKKGRQIQKTAIFATSRFREILEHIVKAPTARQKKWMQETLQIELDVVLACIGAAYAGSQVIEMPLLLRSLCNTLAVARTELLPLDIDPSMINLLAVGAPCTALDRRVNSYMCAWWLKNTPPSDDNDILNGSNLTDVMKYHEGELKQCLDKEREDLAKASQPTSSVPSDVIPTQIKPILMLLNNANSATCDSCSRLSFLADDVLHQLQGFKTMLMANAGQSSHSVDRIAHRAAGFFKLYKASQLLPLKPEPIPNTPSSKWTWDAQLTVKQVRALGVATKTVHSGYVKSLRDGGDLGKRSELSDSKMRTLFLPTNSILSREDIKAPPSNNLDLPRYFKTGTEGSDSSGGEMADFDVSERSTDNSAENLSTDNSAENLKNMVKAAIELFDAEEDQQAGASGNVQEHTDNNSDISETNSDAINQALELFADELQDTNNESSRSTLSDLANEAADLFFDSAEESDYSIDVDENSAQPQFTSEHFAGNLELDLFD</sequence>
<feature type="compositionally biased region" description="Low complexity" evidence="1">
    <location>
        <begin position="363"/>
        <end position="374"/>
    </location>
</feature>
<dbReference type="EMBL" id="JAFIQS010000006">
    <property type="protein sequence ID" value="KAG5167844.1"/>
    <property type="molecule type" value="Genomic_DNA"/>
</dbReference>
<evidence type="ECO:0000256" key="1">
    <source>
        <dbReference type="SAM" id="MobiDB-lite"/>
    </source>
</evidence>
<proteinExistence type="predicted"/>
<evidence type="ECO:0000313" key="2">
    <source>
        <dbReference type="EMBL" id="KAG5167844.1"/>
    </source>
</evidence>
<feature type="region of interest" description="Disordered" evidence="1">
    <location>
        <begin position="345"/>
        <end position="399"/>
    </location>
</feature>
<protein>
    <submittedName>
        <fullName evidence="2">Uncharacterized protein</fullName>
    </submittedName>
</protein>
<accession>A0A8H7XY63</accession>
<organism evidence="2">
    <name type="scientific">Psilocybe cubensis</name>
    <name type="common">Psychedelic mushroom</name>
    <name type="synonym">Stropharia cubensis</name>
    <dbReference type="NCBI Taxonomy" id="181762"/>
    <lineage>
        <taxon>Eukaryota</taxon>
        <taxon>Fungi</taxon>
        <taxon>Dikarya</taxon>
        <taxon>Basidiomycota</taxon>
        <taxon>Agaricomycotina</taxon>
        <taxon>Agaricomycetes</taxon>
        <taxon>Agaricomycetidae</taxon>
        <taxon>Agaricales</taxon>
        <taxon>Agaricineae</taxon>
        <taxon>Strophariaceae</taxon>
        <taxon>Psilocybe</taxon>
    </lineage>
</organism>
<feature type="compositionally biased region" description="Polar residues" evidence="1">
    <location>
        <begin position="420"/>
        <end position="438"/>
    </location>
</feature>
<comment type="caution">
    <text evidence="2">The sequence shown here is derived from an EMBL/GenBank/DDBJ whole genome shotgun (WGS) entry which is preliminary data.</text>
</comment>
<feature type="compositionally biased region" description="Polar residues" evidence="1">
    <location>
        <begin position="386"/>
        <end position="399"/>
    </location>
</feature>